<feature type="transmembrane region" description="Helical" evidence="1">
    <location>
        <begin position="373"/>
        <end position="391"/>
    </location>
</feature>
<dbReference type="Pfam" id="PF13847">
    <property type="entry name" value="Methyltransf_31"/>
    <property type="match status" value="1"/>
</dbReference>
<keyword evidence="1" id="KW-0812">Transmembrane</keyword>
<gene>
    <name evidence="3" type="ORF">NLU14_12400</name>
</gene>
<keyword evidence="1" id="KW-1133">Transmembrane helix</keyword>
<dbReference type="PANTHER" id="PTHR43591">
    <property type="entry name" value="METHYLTRANSFERASE"/>
    <property type="match status" value="1"/>
</dbReference>
<feature type="transmembrane region" description="Helical" evidence="1">
    <location>
        <begin position="286"/>
        <end position="317"/>
    </location>
</feature>
<dbReference type="InterPro" id="IPR004891">
    <property type="entry name" value="Mercury-R_MerC"/>
</dbReference>
<accession>A0ABT5YBH3</accession>
<dbReference type="SUPFAM" id="SSF53335">
    <property type="entry name" value="S-adenosyl-L-methionine-dependent methyltransferases"/>
    <property type="match status" value="1"/>
</dbReference>
<feature type="transmembrane region" description="Helical" evidence="1">
    <location>
        <begin position="323"/>
        <end position="343"/>
    </location>
</feature>
<evidence type="ECO:0000259" key="2">
    <source>
        <dbReference type="Pfam" id="PF13847"/>
    </source>
</evidence>
<keyword evidence="1" id="KW-0472">Membrane</keyword>
<dbReference type="EMBL" id="JANCMW010000007">
    <property type="protein sequence ID" value="MDF0751026.1"/>
    <property type="molecule type" value="Genomic_DNA"/>
</dbReference>
<proteinExistence type="predicted"/>
<dbReference type="InterPro" id="IPR025714">
    <property type="entry name" value="Methyltranfer_dom"/>
</dbReference>
<comment type="caution">
    <text evidence="3">The sequence shown here is derived from an EMBL/GenBank/DDBJ whole genome shotgun (WGS) entry which is preliminary data.</text>
</comment>
<dbReference type="Gene3D" id="3.40.50.150">
    <property type="entry name" value="Vaccinia Virus protein VP39"/>
    <property type="match status" value="1"/>
</dbReference>
<feature type="domain" description="Methyltransferase" evidence="2">
    <location>
        <begin position="75"/>
        <end position="212"/>
    </location>
</feature>
<reference evidence="3" key="1">
    <citation type="submission" date="2022-07" db="EMBL/GenBank/DDBJ databases">
        <title>Marinobacter iranensis a new bacterium isolate from a hipersaline lake in Iran.</title>
        <authorList>
            <person name="Mohammad A.M.A."/>
            <person name="Cristina S.-P."/>
            <person name="Antonio V."/>
        </authorList>
    </citation>
    <scope>NUCLEOTIDE SEQUENCE</scope>
    <source>
        <strain evidence="3">71-i</strain>
    </source>
</reference>
<organism evidence="3 4">
    <name type="scientific">Marinobacter iranensis</name>
    <dbReference type="NCBI Taxonomy" id="2962607"/>
    <lineage>
        <taxon>Bacteria</taxon>
        <taxon>Pseudomonadati</taxon>
        <taxon>Pseudomonadota</taxon>
        <taxon>Gammaproteobacteria</taxon>
        <taxon>Pseudomonadales</taxon>
        <taxon>Marinobacteraceae</taxon>
        <taxon>Marinobacter</taxon>
    </lineage>
</organism>
<evidence type="ECO:0000313" key="4">
    <source>
        <dbReference type="Proteomes" id="UP001143391"/>
    </source>
</evidence>
<name>A0ABT5YBH3_9GAMM</name>
<protein>
    <submittedName>
        <fullName evidence="3">MerC family mercury resistance protein</fullName>
    </submittedName>
</protein>
<dbReference type="RefSeq" id="WP_275706953.1">
    <property type="nucleotide sequence ID" value="NZ_JANCMW010000007.1"/>
</dbReference>
<dbReference type="CDD" id="cd02440">
    <property type="entry name" value="AdoMet_MTases"/>
    <property type="match status" value="1"/>
</dbReference>
<dbReference type="PANTHER" id="PTHR43591:SF24">
    <property type="entry name" value="2-METHOXY-6-POLYPRENYL-1,4-BENZOQUINOL METHYLASE, MITOCHONDRIAL"/>
    <property type="match status" value="1"/>
</dbReference>
<dbReference type="Pfam" id="PF03203">
    <property type="entry name" value="MerC"/>
    <property type="match status" value="1"/>
</dbReference>
<sequence length="409" mass="43906">MVAILGYSPQQITAAVQDMYSAVADTPDAHFHFPVGREALRVLDYAASDMELLPAGVAESFAGVGNPFTAQSMKVGDTALDIGAGAGNDSLIAASKVGPDGRVIALDLTAAMTRKLKHHSHGRHPNLEVIQASAEHLPLADESIDCITSNGALNLVPDKRRAIREMFRVLRPGGRLQLADVVIDRPVNVNCDSDPRLWVECVVGATVEDSLLAMLGDVGFEDIRILRRLDYFAHSPSQQTREIAQSFGAHSIELTAKRAGQAPAWWNQWLRRASPKRWLADLHRRGFLGVAALVMALISCYGALAAVGILAALGAGITLNPRLWGGAIALFTILATVFIAAGFRRHRSAMPAAFAAIGSGFVLYALFVDYSVITELAGFVLLVGAAARDLYLRRREEAARLGLGSRSHT</sequence>
<dbReference type="InterPro" id="IPR029063">
    <property type="entry name" value="SAM-dependent_MTases_sf"/>
</dbReference>
<keyword evidence="4" id="KW-1185">Reference proteome</keyword>
<evidence type="ECO:0000313" key="3">
    <source>
        <dbReference type="EMBL" id="MDF0751026.1"/>
    </source>
</evidence>
<evidence type="ECO:0000256" key="1">
    <source>
        <dbReference type="SAM" id="Phobius"/>
    </source>
</evidence>
<dbReference type="Proteomes" id="UP001143391">
    <property type="component" value="Unassembled WGS sequence"/>
</dbReference>